<dbReference type="RefSeq" id="WP_084235699.1">
    <property type="nucleotide sequence ID" value="NZ_FWXW01000015.1"/>
</dbReference>
<organism evidence="3 4">
    <name type="scientific">Papillibacter cinnamivorans DSM 12816</name>
    <dbReference type="NCBI Taxonomy" id="1122930"/>
    <lineage>
        <taxon>Bacteria</taxon>
        <taxon>Bacillati</taxon>
        <taxon>Bacillota</taxon>
        <taxon>Clostridia</taxon>
        <taxon>Eubacteriales</taxon>
        <taxon>Oscillospiraceae</taxon>
        <taxon>Papillibacter</taxon>
    </lineage>
</organism>
<evidence type="ECO:0000313" key="3">
    <source>
        <dbReference type="EMBL" id="SMC90701.1"/>
    </source>
</evidence>
<dbReference type="AlphaFoldDB" id="A0A1W2CZS3"/>
<feature type="transmembrane region" description="Helical" evidence="1">
    <location>
        <begin position="84"/>
        <end position="108"/>
    </location>
</feature>
<dbReference type="Pfam" id="PF00149">
    <property type="entry name" value="Metallophos"/>
    <property type="match status" value="1"/>
</dbReference>
<dbReference type="SUPFAM" id="SSF56300">
    <property type="entry name" value="Metallo-dependent phosphatases"/>
    <property type="match status" value="1"/>
</dbReference>
<evidence type="ECO:0000313" key="4">
    <source>
        <dbReference type="Proteomes" id="UP000192790"/>
    </source>
</evidence>
<keyword evidence="1" id="KW-0812">Transmembrane</keyword>
<dbReference type="GO" id="GO:0016787">
    <property type="term" value="F:hydrolase activity"/>
    <property type="evidence" value="ECO:0007669"/>
    <property type="project" value="InterPro"/>
</dbReference>
<evidence type="ECO:0000256" key="1">
    <source>
        <dbReference type="SAM" id="Phobius"/>
    </source>
</evidence>
<dbReference type="InterPro" id="IPR004843">
    <property type="entry name" value="Calcineurin-like_PHP"/>
</dbReference>
<gene>
    <name evidence="3" type="ORF">SAMN02745168_0294</name>
</gene>
<dbReference type="EMBL" id="FWXW01000015">
    <property type="protein sequence ID" value="SMC90701.1"/>
    <property type="molecule type" value="Genomic_DNA"/>
</dbReference>
<dbReference type="Proteomes" id="UP000192790">
    <property type="component" value="Unassembled WGS sequence"/>
</dbReference>
<dbReference type="STRING" id="1122930.SAMN02745168_0294"/>
<keyword evidence="1" id="KW-1133">Transmembrane helix</keyword>
<dbReference type="OrthoDB" id="9780884at2"/>
<feature type="transmembrane region" description="Helical" evidence="1">
    <location>
        <begin position="128"/>
        <end position="148"/>
    </location>
</feature>
<accession>A0A1W2CZS3</accession>
<reference evidence="3 4" key="1">
    <citation type="submission" date="2017-04" db="EMBL/GenBank/DDBJ databases">
        <authorList>
            <person name="Afonso C.L."/>
            <person name="Miller P.J."/>
            <person name="Scott M.A."/>
            <person name="Spackman E."/>
            <person name="Goraichik I."/>
            <person name="Dimitrov K.M."/>
            <person name="Suarez D.L."/>
            <person name="Swayne D.E."/>
        </authorList>
    </citation>
    <scope>NUCLEOTIDE SEQUENCE [LARGE SCALE GENOMIC DNA]</scope>
    <source>
        <strain evidence="3 4">DSM 12816</strain>
    </source>
</reference>
<name>A0A1W2CZS3_9FIRM</name>
<dbReference type="PANTHER" id="PTHR31302">
    <property type="entry name" value="TRANSMEMBRANE PROTEIN WITH METALLOPHOSPHOESTERASE DOMAIN-RELATED"/>
    <property type="match status" value="1"/>
</dbReference>
<dbReference type="Gene3D" id="3.60.21.10">
    <property type="match status" value="1"/>
</dbReference>
<dbReference type="InterPro" id="IPR051158">
    <property type="entry name" value="Metallophosphoesterase_sf"/>
</dbReference>
<proteinExistence type="predicted"/>
<feature type="transmembrane region" description="Helical" evidence="1">
    <location>
        <begin position="21"/>
        <end position="39"/>
    </location>
</feature>
<protein>
    <recommendedName>
        <fullName evidence="2">Calcineurin-like phosphoesterase domain-containing protein</fullName>
    </recommendedName>
</protein>
<dbReference type="InterPro" id="IPR029052">
    <property type="entry name" value="Metallo-depent_PP-like"/>
</dbReference>
<feature type="domain" description="Calcineurin-like phosphoesterase" evidence="2">
    <location>
        <begin position="173"/>
        <end position="359"/>
    </location>
</feature>
<feature type="transmembrane region" description="Helical" evidence="1">
    <location>
        <begin position="51"/>
        <end position="72"/>
    </location>
</feature>
<keyword evidence="4" id="KW-1185">Reference proteome</keyword>
<keyword evidence="1" id="KW-0472">Membrane</keyword>
<dbReference type="PANTHER" id="PTHR31302:SF0">
    <property type="entry name" value="TRANSMEMBRANE PROTEIN WITH METALLOPHOSPHOESTERASE DOMAIN"/>
    <property type="match status" value="1"/>
</dbReference>
<sequence>MRRIIATYWDLFRAVSRKRSFRYFLLPPVYALAGVYAALRLWRAFGAWLPFGPYAFVCILLFSLGPAALLSMALPGYSPLKRGIVMAGSLWTASLLYGFAAACLLELVRLLDKALGNPLSLRLEAMTGLSAVTLSALLVFSFLLFFFAKGIYNAFVPRIHRYSVQVPNLAQTMKLVLLSDAHLLNPTSPVRLDKLCSRVGGIRPDAVLLAGDIVDNRPELAKQQKVAEKLSAIESRHGIFYAPGNHEYIHAAKGSREKTGSVSAPSFQDRLASLLTYFQGAGIHVLSDEKTTLGGLCTLVGRRDSDVEKHTGIPRKPLSYVLDGADLSLPVVVLDHQTEYFREAREAGVDLLLSGHTHQGQVFPLTVFSRRRYAHNYGAYREDAFTHIVSSGCGSWGPPVRFGSRAEIVLISLYS</sequence>
<evidence type="ECO:0000259" key="2">
    <source>
        <dbReference type="Pfam" id="PF00149"/>
    </source>
</evidence>